<gene>
    <name evidence="3" type="ORF">ABNE31_05350</name>
</gene>
<dbReference type="Pfam" id="PF13568">
    <property type="entry name" value="OMP_b-brl_2"/>
    <property type="match status" value="1"/>
</dbReference>
<accession>A0AAU7N1A1</accession>
<dbReference type="InterPro" id="IPR025665">
    <property type="entry name" value="Beta-barrel_OMP_2"/>
</dbReference>
<dbReference type="AlphaFoldDB" id="A0AAU7N1A1"/>
<evidence type="ECO:0000259" key="2">
    <source>
        <dbReference type="Pfam" id="PF13568"/>
    </source>
</evidence>
<reference evidence="3" key="1">
    <citation type="submission" date="2024-05" db="EMBL/GenBank/DDBJ databases">
        <title>Draft Genome Sequences of Flagellimonas sp. MMG031 and Marinobacter sp. MMG032 Isolated from the dinoflagellate Symbiodinium pilosum.</title>
        <authorList>
            <person name="Shikuma N.J."/>
            <person name="Farrell M.V."/>
        </authorList>
    </citation>
    <scope>NUCLEOTIDE SEQUENCE</scope>
    <source>
        <strain evidence="3">MMG031</strain>
    </source>
</reference>
<feature type="signal peptide" evidence="1">
    <location>
        <begin position="1"/>
        <end position="22"/>
    </location>
</feature>
<name>A0AAU7N1A1_9FLAO</name>
<dbReference type="RefSeq" id="WP_349352645.1">
    <property type="nucleotide sequence ID" value="NZ_CP157804.1"/>
</dbReference>
<organism evidence="3">
    <name type="scientific">Flagellimonas sp. MMG031</name>
    <dbReference type="NCBI Taxonomy" id="3158549"/>
    <lineage>
        <taxon>Bacteria</taxon>
        <taxon>Pseudomonadati</taxon>
        <taxon>Bacteroidota</taxon>
        <taxon>Flavobacteriia</taxon>
        <taxon>Flavobacteriales</taxon>
        <taxon>Flavobacteriaceae</taxon>
        <taxon>Flagellimonas</taxon>
    </lineage>
</organism>
<keyword evidence="1" id="KW-0732">Signal</keyword>
<evidence type="ECO:0000313" key="3">
    <source>
        <dbReference type="EMBL" id="XBQ24345.1"/>
    </source>
</evidence>
<feature type="chain" id="PRO_5043952635" evidence="1">
    <location>
        <begin position="23"/>
        <end position="232"/>
    </location>
</feature>
<evidence type="ECO:0000256" key="1">
    <source>
        <dbReference type="SAM" id="SignalP"/>
    </source>
</evidence>
<dbReference type="KEGG" id="fld:ABNE31_05350"/>
<dbReference type="EMBL" id="CP157804">
    <property type="protein sequence ID" value="XBQ24345.1"/>
    <property type="molecule type" value="Genomic_DNA"/>
</dbReference>
<protein>
    <submittedName>
        <fullName evidence="3">Porin family protein</fullName>
    </submittedName>
</protein>
<sequence length="232" mass="26381">MIRFLFQFTLCGFILSSVSAWGQEATDSIQVLDQKYLEDQFYTGVAYNVLLDTPDEMDQRNFSYNLQVGFIKDIPLNKRRNFGLGLGVGYAANSYYSNVVASEEENGIAYNVAVDADFNRSKLETHAIEFPLELRWRTSTAADYKFWRVYAGVKLGYVFSGRSKLVMDSGNELFSNPDIETFQYGLMLNFGYNTWNVHAYYSLNSVLADGPTLNGTPLELNVLRIGLIFYIL</sequence>
<feature type="domain" description="Outer membrane protein beta-barrel" evidence="2">
    <location>
        <begin position="35"/>
        <end position="207"/>
    </location>
</feature>
<proteinExistence type="predicted"/>